<feature type="transmembrane region" description="Helical" evidence="1">
    <location>
        <begin position="431"/>
        <end position="454"/>
    </location>
</feature>
<dbReference type="AlphaFoldDB" id="A0A7S1KP87"/>
<feature type="transmembrane region" description="Helical" evidence="1">
    <location>
        <begin position="345"/>
        <end position="364"/>
    </location>
</feature>
<gene>
    <name evidence="2" type="ORF">PCOS0759_LOCUS3327</name>
</gene>
<feature type="transmembrane region" description="Helical" evidence="1">
    <location>
        <begin position="538"/>
        <end position="561"/>
    </location>
</feature>
<organism evidence="2">
    <name type="scientific">Percolomonas cosmopolitus</name>
    <dbReference type="NCBI Taxonomy" id="63605"/>
    <lineage>
        <taxon>Eukaryota</taxon>
        <taxon>Discoba</taxon>
        <taxon>Heterolobosea</taxon>
        <taxon>Tetramitia</taxon>
        <taxon>Eutetramitia</taxon>
        <taxon>Percolomonadidae</taxon>
        <taxon>Percolomonas</taxon>
    </lineage>
</organism>
<keyword evidence="1" id="KW-0812">Transmembrane</keyword>
<keyword evidence="1" id="KW-1133">Transmembrane helix</keyword>
<feature type="transmembrane region" description="Helical" evidence="1">
    <location>
        <begin position="396"/>
        <end position="419"/>
    </location>
</feature>
<evidence type="ECO:0008006" key="3">
    <source>
        <dbReference type="Google" id="ProtNLM"/>
    </source>
</evidence>
<keyword evidence="1" id="KW-0472">Membrane</keyword>
<feature type="transmembrane region" description="Helical" evidence="1">
    <location>
        <begin position="567"/>
        <end position="587"/>
    </location>
</feature>
<reference evidence="2" key="1">
    <citation type="submission" date="2021-01" db="EMBL/GenBank/DDBJ databases">
        <authorList>
            <person name="Corre E."/>
            <person name="Pelletier E."/>
            <person name="Niang G."/>
            <person name="Scheremetjew M."/>
            <person name="Finn R."/>
            <person name="Kale V."/>
            <person name="Holt S."/>
            <person name="Cochrane G."/>
            <person name="Meng A."/>
            <person name="Brown T."/>
            <person name="Cohen L."/>
        </authorList>
    </citation>
    <scope>NUCLEOTIDE SEQUENCE</scope>
    <source>
        <strain evidence="2">WS</strain>
    </source>
</reference>
<feature type="transmembrane region" description="Helical" evidence="1">
    <location>
        <begin position="370"/>
        <end position="389"/>
    </location>
</feature>
<name>A0A7S1KP87_9EUKA</name>
<evidence type="ECO:0000313" key="2">
    <source>
        <dbReference type="EMBL" id="CAD9080087.1"/>
    </source>
</evidence>
<feature type="transmembrane region" description="Helical" evidence="1">
    <location>
        <begin position="466"/>
        <end position="490"/>
    </location>
</feature>
<feature type="transmembrane region" description="Helical" evidence="1">
    <location>
        <begin position="502"/>
        <end position="526"/>
    </location>
</feature>
<sequence length="614" mass="71445">MPIRVNDGKSANVTLHIASDEDDPQWVMMMENEDDDDSETIMTATKRNWIEHISDEENDEQTIVFVSTSETHSYDAPDQIAHHESPVEEYHGMNRSFLPYDNEKRLNDVVLETMQHLVMRQQEDGIIHCRHLDINEEENVEGDTLLPCDAAKLQSAGTSVSHIVLLPRSNSHDQTSSTKNHHHCPHYKPEFTFPNDIWIYNILPYIPSLKNLHELRLISKSFNKCVMNHNHVWRQRLEYARASISISNAADDSTSFIGSFFWGLSDTTQHTRATQSRVFSMPSEIEQSLDSEVILTNYIRHCKKRHDEEKRLQKLRHKKEFKSARKRLHISHLKFFVNPIGTKRLHMMTMVGFFWSSCILYFAFDTWFVATLLSLVPFSFLVAFCLFLLLKFGRRFLSVVATAIIMWTPRLLISASFPVLTTTHYFLKHPLWIVFVPLYLAWILDSIPLVGFWVDKLSESLKVSSWLSMILHLIDAFCWVLYYVGVWGLLGIGWMPKDLDISFWWVFFPIGLCQVVHVVQTCTLLFPCGDKNFSNKLVYPVLWLVVTWSLNLLFVAFEIFHLTGVEWVASACLFVAQFEAALFLIFLPQILRNAFYKPQIRNRVLTNFFRGAIR</sequence>
<accession>A0A7S1KP87</accession>
<proteinExistence type="predicted"/>
<evidence type="ECO:0000256" key="1">
    <source>
        <dbReference type="SAM" id="Phobius"/>
    </source>
</evidence>
<protein>
    <recommendedName>
        <fullName evidence="3">F-box domain-containing protein</fullName>
    </recommendedName>
</protein>
<dbReference type="EMBL" id="HBGD01004040">
    <property type="protein sequence ID" value="CAD9080087.1"/>
    <property type="molecule type" value="Transcribed_RNA"/>
</dbReference>